<dbReference type="EMBL" id="JAUSYA010000002">
    <property type="protein sequence ID" value="MDQ0689040.1"/>
    <property type="molecule type" value="Genomic_DNA"/>
</dbReference>
<name>A0ABU0QGS3_STRAH</name>
<evidence type="ECO:0000313" key="3">
    <source>
        <dbReference type="Proteomes" id="UP001243364"/>
    </source>
</evidence>
<dbReference type="Proteomes" id="UP001243364">
    <property type="component" value="Unassembled WGS sequence"/>
</dbReference>
<comment type="caution">
    <text evidence="2">The sequence shown here is derived from an EMBL/GenBank/DDBJ whole genome shotgun (WGS) entry which is preliminary data.</text>
</comment>
<feature type="non-terminal residue" evidence="2">
    <location>
        <position position="1"/>
    </location>
</feature>
<organism evidence="2 3">
    <name type="scientific">Streptomyces achromogenes</name>
    <dbReference type="NCBI Taxonomy" id="67255"/>
    <lineage>
        <taxon>Bacteria</taxon>
        <taxon>Bacillati</taxon>
        <taxon>Actinomycetota</taxon>
        <taxon>Actinomycetes</taxon>
        <taxon>Kitasatosporales</taxon>
        <taxon>Streptomycetaceae</taxon>
        <taxon>Streptomyces</taxon>
    </lineage>
</organism>
<evidence type="ECO:0000313" key="2">
    <source>
        <dbReference type="EMBL" id="MDQ0689040.1"/>
    </source>
</evidence>
<evidence type="ECO:0000256" key="1">
    <source>
        <dbReference type="SAM" id="Phobius"/>
    </source>
</evidence>
<protein>
    <submittedName>
        <fullName evidence="2">Uncharacterized protein</fullName>
    </submittedName>
</protein>
<sequence>LWGVTAWRISVSYATQFMIGLANPFSPPICLSPCQQALAVILRLVGWVVVPAVVGATAGVVAREQMFRIFGAKSDLPQPPKREGGSHG</sequence>
<dbReference type="RefSeq" id="WP_307050697.1">
    <property type="nucleotide sequence ID" value="NZ_JAUSYA010000002.1"/>
</dbReference>
<keyword evidence="1" id="KW-0472">Membrane</keyword>
<keyword evidence="1" id="KW-0812">Transmembrane</keyword>
<accession>A0ABU0QGS3</accession>
<keyword evidence="1" id="KW-1133">Transmembrane helix</keyword>
<proteinExistence type="predicted"/>
<feature type="transmembrane region" description="Helical" evidence="1">
    <location>
        <begin position="41"/>
        <end position="62"/>
    </location>
</feature>
<keyword evidence="3" id="KW-1185">Reference proteome</keyword>
<gene>
    <name evidence="2" type="ORF">QFZ56_008086</name>
</gene>
<reference evidence="2 3" key="1">
    <citation type="submission" date="2023-07" db="EMBL/GenBank/DDBJ databases">
        <title>Comparative genomics of wheat-associated soil bacteria to identify genetic determinants of phenazine resistance.</title>
        <authorList>
            <person name="Mouncey N."/>
        </authorList>
    </citation>
    <scope>NUCLEOTIDE SEQUENCE [LARGE SCALE GENOMIC DNA]</scope>
    <source>
        <strain evidence="2 3">W4I19-2</strain>
    </source>
</reference>